<reference evidence="3" key="1">
    <citation type="submission" date="2025-08" db="UniProtKB">
        <authorList>
            <consortium name="RefSeq"/>
        </authorList>
    </citation>
    <scope>IDENTIFICATION</scope>
</reference>
<protein>
    <submittedName>
        <fullName evidence="3">Uncharacterized protein LOC136087700</fullName>
    </submittedName>
</protein>
<dbReference type="Pfam" id="PF00078">
    <property type="entry name" value="RVT_1"/>
    <property type="match status" value="1"/>
</dbReference>
<organism evidence="2 3">
    <name type="scientific">Hydra vulgaris</name>
    <name type="common">Hydra</name>
    <name type="synonym">Hydra attenuata</name>
    <dbReference type="NCBI Taxonomy" id="6087"/>
    <lineage>
        <taxon>Eukaryota</taxon>
        <taxon>Metazoa</taxon>
        <taxon>Cnidaria</taxon>
        <taxon>Hydrozoa</taxon>
        <taxon>Hydroidolina</taxon>
        <taxon>Anthoathecata</taxon>
        <taxon>Aplanulata</taxon>
        <taxon>Hydridae</taxon>
        <taxon>Hydra</taxon>
    </lineage>
</organism>
<dbReference type="InterPro" id="IPR043502">
    <property type="entry name" value="DNA/RNA_pol_sf"/>
</dbReference>
<evidence type="ECO:0000259" key="1">
    <source>
        <dbReference type="PROSITE" id="PS50878"/>
    </source>
</evidence>
<proteinExistence type="predicted"/>
<dbReference type="RefSeq" id="XP_065667205.1">
    <property type="nucleotide sequence ID" value="XM_065811133.1"/>
</dbReference>
<evidence type="ECO:0000313" key="2">
    <source>
        <dbReference type="Proteomes" id="UP001652625"/>
    </source>
</evidence>
<dbReference type="Proteomes" id="UP001652625">
    <property type="component" value="Chromosome 12"/>
</dbReference>
<accession>A0ABM4CZ09</accession>
<name>A0ABM4CZ09_HYDVU</name>
<dbReference type="PROSITE" id="PS50878">
    <property type="entry name" value="RT_POL"/>
    <property type="match status" value="1"/>
</dbReference>
<feature type="domain" description="Reverse transcriptase" evidence="1">
    <location>
        <begin position="127"/>
        <end position="457"/>
    </location>
</feature>
<keyword evidence="2" id="KW-1185">Reference proteome</keyword>
<dbReference type="InterPro" id="IPR000477">
    <property type="entry name" value="RT_dom"/>
</dbReference>
<dbReference type="PANTHER" id="PTHR33332">
    <property type="entry name" value="REVERSE TRANSCRIPTASE DOMAIN-CONTAINING PROTEIN"/>
    <property type="match status" value="1"/>
</dbReference>
<dbReference type="GeneID" id="136087700"/>
<dbReference type="SUPFAM" id="SSF56672">
    <property type="entry name" value="DNA/RNA polymerases"/>
    <property type="match status" value="1"/>
</dbReference>
<gene>
    <name evidence="3" type="primary">LOC136087700</name>
</gene>
<sequence length="462" mass="52895">MYDAFNSSVNTNSVIQPQTPYNENNYTLFPGFDVNSIVIDNIDNAEELLSNISTQKPIKMTPDQALNPLLISFSIDNSLSKNTYQNLRNEMKKEDQIVNYMRKVNKSVIDAETIFAYGADGTTGHIEYHQTSSFGSVIDDRSLFTVTMTPLQLRRSKLVSQVPSVNKSFDKYLDRNKNELNNEKLTMLEFNNAFKSLKRNKATGIDDINSNIIINCQNELKVSLFKIIKHSLEEGIFPEKLKTAKGKPIFKSGENTSTEHAILHLVDEIKNSFTNGEVTLDVFIDLSKAFDTVDHKTLLSKLNMYGIRGRTNKWIESYLDKRVQSIYYGDNKLSNPFILKCGVPQGSILGPLLFLIYITDLYRASKRISTIMFAHDSNFFISGKVINELCVEMNQELEKISGWFRANKLFINLSKTKFSLFHPYYKKKEVESSLPKLFMENREISRDNVTKFLGVFIDENLN</sequence>
<evidence type="ECO:0000313" key="3">
    <source>
        <dbReference type="RefSeq" id="XP_065667205.1"/>
    </source>
</evidence>